<dbReference type="Pfam" id="PF13683">
    <property type="entry name" value="rve_3"/>
    <property type="match status" value="1"/>
</dbReference>
<dbReference type="InterPro" id="IPR001584">
    <property type="entry name" value="Integrase_cat-core"/>
</dbReference>
<evidence type="ECO:0000259" key="2">
    <source>
        <dbReference type="PROSITE" id="PS50994"/>
    </source>
</evidence>
<dbReference type="InterPro" id="IPR047656">
    <property type="entry name" value="IS481-like_transpos"/>
</dbReference>
<dbReference type="SUPFAM" id="SSF46689">
    <property type="entry name" value="Homeodomain-like"/>
    <property type="match status" value="1"/>
</dbReference>
<dbReference type="InterPro" id="IPR009057">
    <property type="entry name" value="Homeodomain-like_sf"/>
</dbReference>
<dbReference type="Gene3D" id="1.10.10.60">
    <property type="entry name" value="Homeodomain-like"/>
    <property type="match status" value="1"/>
</dbReference>
<evidence type="ECO:0000313" key="3">
    <source>
        <dbReference type="EMBL" id="SUX22327.1"/>
    </source>
</evidence>
<dbReference type="InterPro" id="IPR036397">
    <property type="entry name" value="RNaseH_sf"/>
</dbReference>
<organism evidence="4 5">
    <name type="scientific">Cardiobacterium valvarum</name>
    <dbReference type="NCBI Taxonomy" id="194702"/>
    <lineage>
        <taxon>Bacteria</taxon>
        <taxon>Pseudomonadati</taxon>
        <taxon>Pseudomonadota</taxon>
        <taxon>Gammaproteobacteria</taxon>
        <taxon>Cardiobacteriales</taxon>
        <taxon>Cardiobacteriaceae</taxon>
        <taxon>Cardiobacterium</taxon>
    </lineage>
</organism>
<dbReference type="SUPFAM" id="SSF53098">
    <property type="entry name" value="Ribonuclease H-like"/>
    <property type="match status" value="1"/>
</dbReference>
<dbReference type="PROSITE" id="PS50994">
    <property type="entry name" value="INTEGRASE"/>
    <property type="match status" value="1"/>
</dbReference>
<dbReference type="InterPro" id="IPR012337">
    <property type="entry name" value="RNaseH-like_sf"/>
</dbReference>
<dbReference type="GO" id="GO:0015074">
    <property type="term" value="P:DNA integration"/>
    <property type="evidence" value="ECO:0007669"/>
    <property type="project" value="InterPro"/>
</dbReference>
<dbReference type="Proteomes" id="UP000254572">
    <property type="component" value="Unassembled WGS sequence"/>
</dbReference>
<accession>A0A381E6T8</accession>
<protein>
    <submittedName>
        <fullName evidence="4">Transposase and inactivated derivatives</fullName>
    </submittedName>
</protein>
<dbReference type="GO" id="GO:0003676">
    <property type="term" value="F:nucleic acid binding"/>
    <property type="evidence" value="ECO:0007669"/>
    <property type="project" value="InterPro"/>
</dbReference>
<dbReference type="NCBIfam" id="NF033577">
    <property type="entry name" value="transpos_IS481"/>
    <property type="match status" value="1"/>
</dbReference>
<dbReference type="PANTHER" id="PTHR35004:SF7">
    <property type="entry name" value="INTEGRASE PROTEIN"/>
    <property type="match status" value="1"/>
</dbReference>
<dbReference type="Gene3D" id="3.30.420.10">
    <property type="entry name" value="Ribonuclease H-like superfamily/Ribonuclease H"/>
    <property type="match status" value="1"/>
</dbReference>
<evidence type="ECO:0000256" key="1">
    <source>
        <dbReference type="SAM" id="MobiDB-lite"/>
    </source>
</evidence>
<sequence>MPWRTQTVKEQRIELVTLARKPGANISELARRFGVSRKTIYKWLNRDDMDDRSRRPKNSPKRTPQAQEARILATRDDHPAWGARKIAHVLSRDSGIVLASSTVNSILRRNGRISPEASCAATPWQRFEHPFPNDLWQMDFKGYFSTSHEGRCHPLTILDDHSRYNLCLDAQGNERHESVQVALLRVFGRYGLPKCINTDNGSPWGNGGQDPLTKLGVWLIRLGIHVSHSRPHHPQTNGKDERFHRTLKAELIDRYDFIDLLDVQRRFDSWRHIYNHERPHQALGMATPSECYQPSTRSLPTQLPPVEYPGDDFVRKVQQGGWVSFQGKALRTSKALAGQPVALRPVVGEDGVFALYFCHQFVEEFDLRNA</sequence>
<feature type="region of interest" description="Disordered" evidence="1">
    <location>
        <begin position="47"/>
        <end position="69"/>
    </location>
</feature>
<gene>
    <name evidence="3" type="ORF">NCTC13294_01223</name>
    <name evidence="4" type="ORF">NCTC13294_01225</name>
</gene>
<evidence type="ECO:0000313" key="5">
    <source>
        <dbReference type="Proteomes" id="UP000254572"/>
    </source>
</evidence>
<evidence type="ECO:0000313" key="4">
    <source>
        <dbReference type="EMBL" id="SUX22335.1"/>
    </source>
</evidence>
<name>A0A381E6T8_9GAMM</name>
<feature type="domain" description="Integrase catalytic" evidence="2">
    <location>
        <begin position="128"/>
        <end position="296"/>
    </location>
</feature>
<dbReference type="Pfam" id="PF13565">
    <property type="entry name" value="HTH_32"/>
    <property type="match status" value="1"/>
</dbReference>
<proteinExistence type="predicted"/>
<dbReference type="EMBL" id="UFUW01000001">
    <property type="protein sequence ID" value="SUX22327.1"/>
    <property type="molecule type" value="Genomic_DNA"/>
</dbReference>
<reference evidence="4 5" key="1">
    <citation type="submission" date="2018-06" db="EMBL/GenBank/DDBJ databases">
        <authorList>
            <consortium name="Pathogen Informatics"/>
            <person name="Doyle S."/>
        </authorList>
    </citation>
    <scope>NUCLEOTIDE SEQUENCE [LARGE SCALE GENOMIC DNA]</scope>
    <source>
        <strain evidence="4 5">NCTC13294</strain>
    </source>
</reference>
<dbReference type="AlphaFoldDB" id="A0A381E6T8"/>
<dbReference type="OrthoDB" id="9774685at2"/>
<keyword evidence="5" id="KW-1185">Reference proteome</keyword>
<dbReference type="RefSeq" id="WP_115611535.1">
    <property type="nucleotide sequence ID" value="NZ_JBHLZC010000001.1"/>
</dbReference>
<dbReference type="PANTHER" id="PTHR35004">
    <property type="entry name" value="TRANSPOSASE RV3428C-RELATED"/>
    <property type="match status" value="1"/>
</dbReference>
<dbReference type="EMBL" id="UFUW01000001">
    <property type="protein sequence ID" value="SUX22335.1"/>
    <property type="molecule type" value="Genomic_DNA"/>
</dbReference>